<dbReference type="Pfam" id="PF00171">
    <property type="entry name" value="Aldedh"/>
    <property type="match status" value="1"/>
</dbReference>
<protein>
    <submittedName>
        <fullName evidence="5">Gamma-aminobutyraldehyde dehydrogenase</fullName>
        <ecNumber evidence="5">1.2.1.19</ecNumber>
    </submittedName>
</protein>
<feature type="domain" description="Aldehyde dehydrogenase" evidence="4">
    <location>
        <begin position="20"/>
        <end position="477"/>
    </location>
</feature>
<evidence type="ECO:0000256" key="2">
    <source>
        <dbReference type="PROSITE-ProRule" id="PRU10007"/>
    </source>
</evidence>
<dbReference type="GO" id="GO:0019145">
    <property type="term" value="F:aminobutyraldehyde dehydrogenase (NAD+) activity"/>
    <property type="evidence" value="ECO:0007669"/>
    <property type="project" value="UniProtKB-EC"/>
</dbReference>
<evidence type="ECO:0000259" key="4">
    <source>
        <dbReference type="Pfam" id="PF00171"/>
    </source>
</evidence>
<dbReference type="FunFam" id="3.40.605.10:FF:000001">
    <property type="entry name" value="Aldehyde dehydrogenase 1"/>
    <property type="match status" value="1"/>
</dbReference>
<dbReference type="PROSITE" id="PS00687">
    <property type="entry name" value="ALDEHYDE_DEHYDR_GLU"/>
    <property type="match status" value="1"/>
</dbReference>
<organism evidence="5 6">
    <name type="scientific">Nitratireductor aquibiodomus RA22</name>
    <dbReference type="NCBI Taxonomy" id="1189611"/>
    <lineage>
        <taxon>Bacteria</taxon>
        <taxon>Pseudomonadati</taxon>
        <taxon>Pseudomonadota</taxon>
        <taxon>Alphaproteobacteria</taxon>
        <taxon>Hyphomicrobiales</taxon>
        <taxon>Phyllobacteriaceae</taxon>
        <taxon>Nitratireductor</taxon>
    </lineage>
</organism>
<dbReference type="PANTHER" id="PTHR11699">
    <property type="entry name" value="ALDEHYDE DEHYDROGENASE-RELATED"/>
    <property type="match status" value="1"/>
</dbReference>
<evidence type="ECO:0000256" key="1">
    <source>
        <dbReference type="ARBA" id="ARBA00023002"/>
    </source>
</evidence>
<evidence type="ECO:0000313" key="6">
    <source>
        <dbReference type="Proteomes" id="UP000004622"/>
    </source>
</evidence>
<dbReference type="InterPro" id="IPR016163">
    <property type="entry name" value="Ald_DH_C"/>
</dbReference>
<dbReference type="Gene3D" id="3.40.309.10">
    <property type="entry name" value="Aldehyde Dehydrogenase, Chain A, domain 2"/>
    <property type="match status" value="1"/>
</dbReference>
<dbReference type="STRING" id="204799.GCA_001696575_01764"/>
<dbReference type="InterPro" id="IPR029510">
    <property type="entry name" value="Ald_DH_CS_GLU"/>
</dbReference>
<comment type="similarity">
    <text evidence="3">Belongs to the aldehyde dehydrogenase family.</text>
</comment>
<proteinExistence type="inferred from homology"/>
<dbReference type="EC" id="1.2.1.19" evidence="5"/>
<reference evidence="5 6" key="1">
    <citation type="journal article" date="2012" name="J. Bacteriol.">
        <title>Genome Sequence of Nitratireductor aquibiodomus Strain RA22.</title>
        <authorList>
            <person name="Singh A."/>
            <person name="Jangir P.K."/>
            <person name="Kumari C."/>
            <person name="Sharma R."/>
        </authorList>
    </citation>
    <scope>NUCLEOTIDE SEQUENCE [LARGE SCALE GENOMIC DNA]</scope>
    <source>
        <strain evidence="5 6">RA22</strain>
    </source>
</reference>
<dbReference type="PATRIC" id="fig|1189611.3.peg.3170"/>
<dbReference type="OrthoDB" id="9772584at2"/>
<evidence type="ECO:0000256" key="3">
    <source>
        <dbReference type="RuleBase" id="RU003345"/>
    </source>
</evidence>
<dbReference type="SUPFAM" id="SSF53720">
    <property type="entry name" value="ALDH-like"/>
    <property type="match status" value="1"/>
</dbReference>
<dbReference type="InterPro" id="IPR015590">
    <property type="entry name" value="Aldehyde_DH_dom"/>
</dbReference>
<evidence type="ECO:0000313" key="5">
    <source>
        <dbReference type="EMBL" id="EIM73619.1"/>
    </source>
</evidence>
<dbReference type="InterPro" id="IPR016162">
    <property type="entry name" value="Ald_DH_N"/>
</dbReference>
<accession>I5BVL7</accession>
<dbReference type="InterPro" id="IPR016161">
    <property type="entry name" value="Ald_DH/histidinol_DH"/>
</dbReference>
<name>I5BVL7_9HYPH</name>
<dbReference type="Proteomes" id="UP000004622">
    <property type="component" value="Unassembled WGS sequence"/>
</dbReference>
<keyword evidence="1 3" id="KW-0560">Oxidoreductase</keyword>
<comment type="caution">
    <text evidence="5">The sequence shown here is derived from an EMBL/GenBank/DDBJ whole genome shotgun (WGS) entry which is preliminary data.</text>
</comment>
<dbReference type="EMBL" id="AJXZ01000038">
    <property type="protein sequence ID" value="EIM73619.1"/>
    <property type="molecule type" value="Genomic_DNA"/>
</dbReference>
<dbReference type="NCBIfam" id="NF010000">
    <property type="entry name" value="PRK13473.1"/>
    <property type="match status" value="1"/>
</dbReference>
<sequence>METRMSSLETRLFIDGEFVAGEGAEETAFDPARGTELARVASASAGQIDTAVQSAYRAFQRWRRTTPKERSRMLWAVADKIEENAARLAEVESLNAGKPRRFVEAGELANVADVFRFYATAVRNMPGVAADGYRAHTMTSMLRRDPLGVIASIAPWNYPLLMAAWKLAPAIGAGNTVVIKPSENTPLSLLRLAAILNEVLPAGVVNVICGNGPDVGQPLITHPLVRMISLTGDVRTGRAILKAAAGEQIKRTHLELGGKAPVIVMKDADLDSVVDTMREASFYNAGQDCTAACRVFADKAIADELTDKLSAMIGSLVYGAPERDDVEFGPLISAAQQERVAGFVERARASGTDIVAGGNKPDGAGFFHEPTLVRAPIGAEIVQKEVFGPVVTLTEFDEPDTALSWANASEYGLASSVWSRDTSAALRLANDLEYGVTWVNTHGVFATEMPHGGMKNSGYGSDLSMQSLLEYTQARHIMVA</sequence>
<dbReference type="AlphaFoldDB" id="I5BVL7"/>
<gene>
    <name evidence="5" type="ORF">A33O_15681</name>
</gene>
<feature type="active site" evidence="2">
    <location>
        <position position="255"/>
    </location>
</feature>
<dbReference type="Gene3D" id="3.40.605.10">
    <property type="entry name" value="Aldehyde Dehydrogenase, Chain A, domain 1"/>
    <property type="match status" value="1"/>
</dbReference>